<feature type="signal peptide" evidence="1">
    <location>
        <begin position="1"/>
        <end position="15"/>
    </location>
</feature>
<dbReference type="Ensembl" id="ENSSFOT00015065946.1">
    <property type="protein sequence ID" value="ENSSFOP00015069430.1"/>
    <property type="gene ID" value="ENSSFOG00015029685.1"/>
</dbReference>
<sequence>MQLFTISAFPSGGVVVWWCSGLDQVLLSGGSGVQVPLGVPCDGLVSCPGCVPSPSSLMPSVTGLGSVTLFETSSSDDVCIPFLDTRNTGHYKMLQKQEGCATRGSQSHECCSGLGMHITVISSVVIKLKLLKRCGQHILSVYIYILSPYTD</sequence>
<keyword evidence="3" id="KW-1185">Reference proteome</keyword>
<proteinExistence type="predicted"/>
<accession>A0A8D0CIN1</accession>
<feature type="chain" id="PRO_5034237157" evidence="1">
    <location>
        <begin position="16"/>
        <end position="151"/>
    </location>
</feature>
<evidence type="ECO:0000313" key="3">
    <source>
        <dbReference type="Proteomes" id="UP000694397"/>
    </source>
</evidence>
<name>A0A8D0CIN1_SCLFO</name>
<reference evidence="2 3" key="1">
    <citation type="submission" date="2019-04" db="EMBL/GenBank/DDBJ databases">
        <authorList>
            <consortium name="Wellcome Sanger Institute Data Sharing"/>
        </authorList>
    </citation>
    <scope>NUCLEOTIDE SEQUENCE [LARGE SCALE GENOMIC DNA]</scope>
</reference>
<protein>
    <submittedName>
        <fullName evidence="2">Uncharacterized protein</fullName>
    </submittedName>
</protein>
<reference evidence="2" key="2">
    <citation type="submission" date="2025-08" db="UniProtKB">
        <authorList>
            <consortium name="Ensembl"/>
        </authorList>
    </citation>
    <scope>IDENTIFICATION</scope>
</reference>
<keyword evidence="1" id="KW-0732">Signal</keyword>
<evidence type="ECO:0000313" key="2">
    <source>
        <dbReference type="Ensembl" id="ENSSFOP00015069430.1"/>
    </source>
</evidence>
<organism evidence="2 3">
    <name type="scientific">Scleropages formosus</name>
    <name type="common">Asian bonytongue</name>
    <name type="synonym">Osteoglossum formosum</name>
    <dbReference type="NCBI Taxonomy" id="113540"/>
    <lineage>
        <taxon>Eukaryota</taxon>
        <taxon>Metazoa</taxon>
        <taxon>Chordata</taxon>
        <taxon>Craniata</taxon>
        <taxon>Vertebrata</taxon>
        <taxon>Euteleostomi</taxon>
        <taxon>Actinopterygii</taxon>
        <taxon>Neopterygii</taxon>
        <taxon>Teleostei</taxon>
        <taxon>Osteoglossocephala</taxon>
        <taxon>Osteoglossomorpha</taxon>
        <taxon>Osteoglossiformes</taxon>
        <taxon>Osteoglossidae</taxon>
        <taxon>Scleropages</taxon>
    </lineage>
</organism>
<dbReference type="Proteomes" id="UP000694397">
    <property type="component" value="Chromosome 13"/>
</dbReference>
<reference evidence="2" key="3">
    <citation type="submission" date="2025-09" db="UniProtKB">
        <authorList>
            <consortium name="Ensembl"/>
        </authorList>
    </citation>
    <scope>IDENTIFICATION</scope>
</reference>
<dbReference type="AlphaFoldDB" id="A0A8D0CIN1"/>
<evidence type="ECO:0000256" key="1">
    <source>
        <dbReference type="SAM" id="SignalP"/>
    </source>
</evidence>